<dbReference type="RefSeq" id="WP_124844743.1">
    <property type="nucleotide sequence ID" value="NZ_RQZG01000008.1"/>
</dbReference>
<sequence length="439" mass="46823">MSHLVAGVDLGSTFLKMVVEDEDAHPVAETRVPTPWRTGGRGRTDLHPEDLGNAVAELFRQAAELLPDDAHVAAIALAGMGETGFVMAKGRPRTPGMAWFDPRGAQQVAELPRTLREECAGHTGLPWGVQVTAAKLAWLRDHDISPAGTTWASLPEWVATRLGCPLVAEPSLIARTGLIDQGTGAPWAELLTWLGLTPAFIPPRLVAGELLGVTRSSWLPPCFHDARVTVAGHDHLVAAAGLGLEPDTWLVSFGTAEVLLRVLESPLDFRARQHLGRALINCVPHVLPGRSVLVAGVKSGLLLRRVLQLIGITDAAGRERLDRAVLELDGSGLPTGAVEISGARNDDGELHIRIVSDGVTPQELFLATLEHGNDEIRRLLGIIHEKLPPAVASRLSGGWTDMGCVVRARSEVLPGLTVSPHRQGTANGAAAFARRLITT</sequence>
<dbReference type="InterPro" id="IPR018484">
    <property type="entry name" value="FGGY_N"/>
</dbReference>
<dbReference type="InterPro" id="IPR050406">
    <property type="entry name" value="FGGY_Carb_Kinase"/>
</dbReference>
<comment type="caution">
    <text evidence="6">The sequence shown here is derived from an EMBL/GenBank/DDBJ whole genome shotgun (WGS) entry which is preliminary data.</text>
</comment>
<dbReference type="GO" id="GO:0042732">
    <property type="term" value="P:D-xylose metabolic process"/>
    <property type="evidence" value="ECO:0007669"/>
    <property type="project" value="UniProtKB-KW"/>
</dbReference>
<keyword evidence="2" id="KW-0119">Carbohydrate metabolism</keyword>
<comment type="similarity">
    <text evidence="1">Belongs to the FGGY kinase family.</text>
</comment>
<dbReference type="PANTHER" id="PTHR43095">
    <property type="entry name" value="SUGAR KINASE"/>
    <property type="match status" value="1"/>
</dbReference>
<name>A0A3P1T691_9ACTN</name>
<dbReference type="EMBL" id="RQZG01000008">
    <property type="protein sequence ID" value="RRD05027.1"/>
    <property type="molecule type" value="Genomic_DNA"/>
</dbReference>
<dbReference type="InterPro" id="IPR043129">
    <property type="entry name" value="ATPase_NBD"/>
</dbReference>
<feature type="domain" description="Carbohydrate kinase FGGY N-terminal" evidence="5">
    <location>
        <begin position="5"/>
        <end position="239"/>
    </location>
</feature>
<gene>
    <name evidence="6" type="ORF">EII34_08570</name>
</gene>
<evidence type="ECO:0000256" key="2">
    <source>
        <dbReference type="ARBA" id="ARBA00022629"/>
    </source>
</evidence>
<evidence type="ECO:0000313" key="7">
    <source>
        <dbReference type="Proteomes" id="UP000280819"/>
    </source>
</evidence>
<organism evidence="6 7">
    <name type="scientific">Arachnia propionica</name>
    <dbReference type="NCBI Taxonomy" id="1750"/>
    <lineage>
        <taxon>Bacteria</taxon>
        <taxon>Bacillati</taxon>
        <taxon>Actinomycetota</taxon>
        <taxon>Actinomycetes</taxon>
        <taxon>Propionibacteriales</taxon>
        <taxon>Propionibacteriaceae</taxon>
        <taxon>Arachnia</taxon>
    </lineage>
</organism>
<dbReference type="AlphaFoldDB" id="A0A3P1T691"/>
<evidence type="ECO:0000256" key="3">
    <source>
        <dbReference type="ARBA" id="ARBA00022679"/>
    </source>
</evidence>
<dbReference type="GO" id="GO:0016301">
    <property type="term" value="F:kinase activity"/>
    <property type="evidence" value="ECO:0007669"/>
    <property type="project" value="UniProtKB-KW"/>
</dbReference>
<dbReference type="OrthoDB" id="9782710at2"/>
<evidence type="ECO:0000256" key="4">
    <source>
        <dbReference type="ARBA" id="ARBA00022777"/>
    </source>
</evidence>
<dbReference type="Pfam" id="PF00370">
    <property type="entry name" value="FGGY_N"/>
    <property type="match status" value="1"/>
</dbReference>
<keyword evidence="4 6" id="KW-0418">Kinase</keyword>
<keyword evidence="3" id="KW-0808">Transferase</keyword>
<proteinExistence type="inferred from homology"/>
<dbReference type="SUPFAM" id="SSF53067">
    <property type="entry name" value="Actin-like ATPase domain"/>
    <property type="match status" value="1"/>
</dbReference>
<reference evidence="6 7" key="1">
    <citation type="submission" date="2018-11" db="EMBL/GenBank/DDBJ databases">
        <title>Genomes From Bacteria Associated with the Canine Oral Cavity: a Test Case for Automated Genome-Based Taxonomic Assignment.</title>
        <authorList>
            <person name="Coil D.A."/>
            <person name="Jospin G."/>
            <person name="Darling A.E."/>
            <person name="Wallis C."/>
            <person name="Davis I.J."/>
            <person name="Harris S."/>
            <person name="Eisen J.A."/>
            <person name="Holcombe L.J."/>
            <person name="O'Flynn C."/>
        </authorList>
    </citation>
    <scope>NUCLEOTIDE SEQUENCE [LARGE SCALE GENOMIC DNA]</scope>
    <source>
        <strain evidence="6 7">OH887_COT-365</strain>
    </source>
</reference>
<evidence type="ECO:0000259" key="5">
    <source>
        <dbReference type="Pfam" id="PF00370"/>
    </source>
</evidence>
<keyword evidence="2" id="KW-0859">Xylose metabolism</keyword>
<evidence type="ECO:0000256" key="1">
    <source>
        <dbReference type="ARBA" id="ARBA00009156"/>
    </source>
</evidence>
<dbReference type="PANTHER" id="PTHR43095:SF5">
    <property type="entry name" value="XYLULOSE KINASE"/>
    <property type="match status" value="1"/>
</dbReference>
<evidence type="ECO:0000313" key="6">
    <source>
        <dbReference type="EMBL" id="RRD05027.1"/>
    </source>
</evidence>
<protein>
    <submittedName>
        <fullName evidence="6">Carbohydrate kinase</fullName>
    </submittedName>
</protein>
<dbReference type="Gene3D" id="3.30.420.40">
    <property type="match status" value="2"/>
</dbReference>
<dbReference type="Proteomes" id="UP000280819">
    <property type="component" value="Unassembled WGS sequence"/>
</dbReference>
<accession>A0A3P1T691</accession>